<comment type="caution">
    <text evidence="2">The sequence shown here is derived from an EMBL/GenBank/DDBJ whole genome shotgun (WGS) entry which is preliminary data.</text>
</comment>
<reference evidence="2 3" key="1">
    <citation type="submission" date="2013-07" db="EMBL/GenBank/DDBJ databases">
        <title>Comparative Genomic and Metabolomic Analysis of Twelve Strains of Pseudoalteromonas luteoviolacea.</title>
        <authorList>
            <person name="Vynne N.G."/>
            <person name="Mansson M."/>
            <person name="Gram L."/>
        </authorList>
    </citation>
    <scope>NUCLEOTIDE SEQUENCE [LARGE SCALE GENOMIC DNA]</scope>
    <source>
        <strain evidence="2 3">S4060-1</strain>
    </source>
</reference>
<dbReference type="EMBL" id="AUXX01000031">
    <property type="protein sequence ID" value="KZN63864.1"/>
    <property type="molecule type" value="Genomic_DNA"/>
</dbReference>
<dbReference type="PATRIC" id="fig|1365257.3.peg.3463"/>
<protein>
    <recommendedName>
        <fullName evidence="1">DUF6916 domain-containing protein</fullName>
    </recommendedName>
</protein>
<evidence type="ECO:0000259" key="1">
    <source>
        <dbReference type="Pfam" id="PF21880"/>
    </source>
</evidence>
<dbReference type="AlphaFoldDB" id="A0A162BLH8"/>
<proteinExistence type="predicted"/>
<dbReference type="InterPro" id="IPR054209">
    <property type="entry name" value="DUF6916"/>
</dbReference>
<dbReference type="RefSeq" id="WP_063381908.1">
    <property type="nucleotide sequence ID" value="NZ_AUXX01000031.1"/>
</dbReference>
<evidence type="ECO:0000313" key="3">
    <source>
        <dbReference type="Proteomes" id="UP000076661"/>
    </source>
</evidence>
<dbReference type="Proteomes" id="UP000076661">
    <property type="component" value="Unassembled WGS sequence"/>
</dbReference>
<sequence>MEIVTQELMHSLVGEEVDVFSLQNEQQVGKLAISKVENGRIDTDEFSSFSISLRGDPHNQLPQDTYLFKHSAFGEYSMFMSIYDCDKYQIIISRKRNQEVD</sequence>
<gene>
    <name evidence="2" type="ORF">N478_23235</name>
</gene>
<accession>A0A162BLH8</accession>
<feature type="domain" description="DUF6916" evidence="1">
    <location>
        <begin position="5"/>
        <end position="91"/>
    </location>
</feature>
<dbReference type="Pfam" id="PF21880">
    <property type="entry name" value="DUF6916"/>
    <property type="match status" value="1"/>
</dbReference>
<organism evidence="2 3">
    <name type="scientific">Pseudoalteromonas luteoviolacea S4060-1</name>
    <dbReference type="NCBI Taxonomy" id="1365257"/>
    <lineage>
        <taxon>Bacteria</taxon>
        <taxon>Pseudomonadati</taxon>
        <taxon>Pseudomonadota</taxon>
        <taxon>Gammaproteobacteria</taxon>
        <taxon>Alteromonadales</taxon>
        <taxon>Pseudoalteromonadaceae</taxon>
        <taxon>Pseudoalteromonas</taxon>
    </lineage>
</organism>
<evidence type="ECO:0000313" key="2">
    <source>
        <dbReference type="EMBL" id="KZN63864.1"/>
    </source>
</evidence>
<name>A0A162BLH8_9GAMM</name>